<reference evidence="2" key="2">
    <citation type="submission" date="2023-01" db="EMBL/GenBank/DDBJ databases">
        <authorList>
            <person name="Sun Q."/>
            <person name="Evtushenko L."/>
        </authorList>
    </citation>
    <scope>NUCLEOTIDE SEQUENCE</scope>
    <source>
        <strain evidence="2">VKM Ac-1940</strain>
    </source>
</reference>
<dbReference type="Gene3D" id="3.30.70.100">
    <property type="match status" value="1"/>
</dbReference>
<dbReference type="Proteomes" id="UP001142291">
    <property type="component" value="Unassembled WGS sequence"/>
</dbReference>
<dbReference type="Pfam" id="PF04940">
    <property type="entry name" value="BLUF"/>
    <property type="match status" value="1"/>
</dbReference>
<evidence type="ECO:0000313" key="3">
    <source>
        <dbReference type="Proteomes" id="UP001142291"/>
    </source>
</evidence>
<evidence type="ECO:0000259" key="1">
    <source>
        <dbReference type="PROSITE" id="PS50925"/>
    </source>
</evidence>
<keyword evidence="3" id="KW-1185">Reference proteome</keyword>
<dbReference type="EMBL" id="BSER01000008">
    <property type="protein sequence ID" value="GLJ95276.1"/>
    <property type="molecule type" value="Genomic_DNA"/>
</dbReference>
<feature type="domain" description="BLUF" evidence="1">
    <location>
        <begin position="16"/>
        <end position="107"/>
    </location>
</feature>
<dbReference type="SUPFAM" id="SSF54975">
    <property type="entry name" value="Acylphosphatase/BLUF domain-like"/>
    <property type="match status" value="1"/>
</dbReference>
<dbReference type="PROSITE" id="PS50925">
    <property type="entry name" value="BLUF"/>
    <property type="match status" value="1"/>
</dbReference>
<organism evidence="2 3">
    <name type="scientific">Microbacterium dextranolyticum</name>
    <dbReference type="NCBI Taxonomy" id="36806"/>
    <lineage>
        <taxon>Bacteria</taxon>
        <taxon>Bacillati</taxon>
        <taxon>Actinomycetota</taxon>
        <taxon>Actinomycetes</taxon>
        <taxon>Micrococcales</taxon>
        <taxon>Microbacteriaceae</taxon>
        <taxon>Microbacterium</taxon>
    </lineage>
</organism>
<reference evidence="2" key="1">
    <citation type="journal article" date="2014" name="Int. J. Syst. Evol. Microbiol.">
        <title>Complete genome sequence of Corynebacterium casei LMG S-19264T (=DSM 44701T), isolated from a smear-ripened cheese.</title>
        <authorList>
            <consortium name="US DOE Joint Genome Institute (JGI-PGF)"/>
            <person name="Walter F."/>
            <person name="Albersmeier A."/>
            <person name="Kalinowski J."/>
            <person name="Ruckert C."/>
        </authorList>
    </citation>
    <scope>NUCLEOTIDE SEQUENCE</scope>
    <source>
        <strain evidence="2">VKM Ac-1940</strain>
    </source>
</reference>
<evidence type="ECO:0000313" key="2">
    <source>
        <dbReference type="EMBL" id="GLJ95276.1"/>
    </source>
</evidence>
<dbReference type="InterPro" id="IPR036046">
    <property type="entry name" value="Acylphosphatase-like_dom_sf"/>
</dbReference>
<comment type="caution">
    <text evidence="2">The sequence shown here is derived from an EMBL/GenBank/DDBJ whole genome shotgun (WGS) entry which is preliminary data.</text>
</comment>
<accession>A0A9W6HM73</accession>
<gene>
    <name evidence="2" type="ORF">GCM10017591_13380</name>
</gene>
<name>A0A9W6HM73_9MICO</name>
<sequence length="154" mass="17326">MTLIDPLNDASGASDLYSLIYMSTATSPAMPEDLEALLVQSRANNVDEDITGMLLYRRGRFLQFLEGPETAVRALLDRIRADPRHTGIRVLLDGYSPERQLPDWTMGYERISAEPTPPPPGFRDTFDDLENADDTQAAIRALRELTLWFRVRAG</sequence>
<dbReference type="GO" id="GO:0071949">
    <property type="term" value="F:FAD binding"/>
    <property type="evidence" value="ECO:0007669"/>
    <property type="project" value="InterPro"/>
</dbReference>
<dbReference type="RefSeq" id="WP_271202500.1">
    <property type="nucleotide sequence ID" value="NZ_BAAAUR010000005.1"/>
</dbReference>
<dbReference type="SMART" id="SM01034">
    <property type="entry name" value="BLUF"/>
    <property type="match status" value="1"/>
</dbReference>
<protein>
    <recommendedName>
        <fullName evidence="1">BLUF domain-containing protein</fullName>
    </recommendedName>
</protein>
<dbReference type="AlphaFoldDB" id="A0A9W6HM73"/>
<dbReference type="InterPro" id="IPR007024">
    <property type="entry name" value="BLUF_domain"/>
</dbReference>
<dbReference type="GO" id="GO:0009882">
    <property type="term" value="F:blue light photoreceptor activity"/>
    <property type="evidence" value="ECO:0007669"/>
    <property type="project" value="InterPro"/>
</dbReference>
<proteinExistence type="predicted"/>